<gene>
    <name evidence="2" type="primary">ACTN1_2</name>
    <name evidence="2" type="ORF">AMECASPLE_027669</name>
</gene>
<dbReference type="InterPro" id="IPR036872">
    <property type="entry name" value="CH_dom_sf"/>
</dbReference>
<protein>
    <submittedName>
        <fullName evidence="2">Alpha-actinin-1</fullName>
    </submittedName>
</protein>
<dbReference type="PROSITE" id="PS50021">
    <property type="entry name" value="CH"/>
    <property type="match status" value="1"/>
</dbReference>
<dbReference type="InterPro" id="IPR001715">
    <property type="entry name" value="CH_dom"/>
</dbReference>
<reference evidence="2 3" key="1">
    <citation type="submission" date="2021-06" db="EMBL/GenBank/DDBJ databases">
        <authorList>
            <person name="Palmer J.M."/>
        </authorList>
    </citation>
    <scope>NUCLEOTIDE SEQUENCE [LARGE SCALE GENOMIC DNA]</scope>
    <source>
        <strain evidence="2 3">AS_MEX2019</strain>
        <tissue evidence="2">Muscle</tissue>
    </source>
</reference>
<evidence type="ECO:0000259" key="1">
    <source>
        <dbReference type="PROSITE" id="PS50021"/>
    </source>
</evidence>
<dbReference type="EMBL" id="JAHRIP010021763">
    <property type="protein sequence ID" value="MEQ2288900.1"/>
    <property type="molecule type" value="Genomic_DNA"/>
</dbReference>
<dbReference type="PANTHER" id="PTHR11915">
    <property type="entry name" value="SPECTRIN/FILAMIN RELATED CYTOSKELETAL PROTEIN"/>
    <property type="match status" value="1"/>
</dbReference>
<dbReference type="SUPFAM" id="SSF47576">
    <property type="entry name" value="Calponin-homology domain, CH-domain"/>
    <property type="match status" value="1"/>
</dbReference>
<evidence type="ECO:0000313" key="3">
    <source>
        <dbReference type="Proteomes" id="UP001469553"/>
    </source>
</evidence>
<dbReference type="Proteomes" id="UP001469553">
    <property type="component" value="Unassembled WGS sequence"/>
</dbReference>
<feature type="non-terminal residue" evidence="2">
    <location>
        <position position="1"/>
    </location>
</feature>
<proteinExistence type="predicted"/>
<organism evidence="2 3">
    <name type="scientific">Ameca splendens</name>
    <dbReference type="NCBI Taxonomy" id="208324"/>
    <lineage>
        <taxon>Eukaryota</taxon>
        <taxon>Metazoa</taxon>
        <taxon>Chordata</taxon>
        <taxon>Craniata</taxon>
        <taxon>Vertebrata</taxon>
        <taxon>Euteleostomi</taxon>
        <taxon>Actinopterygii</taxon>
        <taxon>Neopterygii</taxon>
        <taxon>Teleostei</taxon>
        <taxon>Neoteleostei</taxon>
        <taxon>Acanthomorphata</taxon>
        <taxon>Ovalentaria</taxon>
        <taxon>Atherinomorphae</taxon>
        <taxon>Cyprinodontiformes</taxon>
        <taxon>Goodeidae</taxon>
        <taxon>Ameca</taxon>
    </lineage>
</organism>
<comment type="caution">
    <text evidence="2">The sequence shown here is derived from an EMBL/GenBank/DDBJ whole genome shotgun (WGS) entry which is preliminary data.</text>
</comment>
<feature type="domain" description="Calponin-homology (CH)" evidence="1">
    <location>
        <begin position="1"/>
        <end position="78"/>
    </location>
</feature>
<dbReference type="Gene3D" id="1.10.418.10">
    <property type="entry name" value="Calponin-like domain"/>
    <property type="match status" value="1"/>
</dbReference>
<accession>A0ABV0Y5F7</accession>
<evidence type="ECO:0000313" key="2">
    <source>
        <dbReference type="EMBL" id="MEQ2288900.1"/>
    </source>
</evidence>
<dbReference type="Pfam" id="PF00307">
    <property type="entry name" value="CH"/>
    <property type="match status" value="1"/>
</dbReference>
<sequence>WKDGLGFCALIHRHRPELIDYGKLRKDDPMTNLNTAFDVAEKYLDIPKMLDAEDIVGTARPDEKAIMTYVSSFYHAFSGAQKCTALLYFPHGSRRHKCMMGQHLCC</sequence>
<name>A0ABV0Y5F7_9TELE</name>
<dbReference type="SMART" id="SM00033">
    <property type="entry name" value="CH"/>
    <property type="match status" value="1"/>
</dbReference>
<keyword evidence="3" id="KW-1185">Reference proteome</keyword>